<keyword evidence="3" id="KW-1185">Reference proteome</keyword>
<reference evidence="2 3" key="2">
    <citation type="submission" date="2018-03" db="EMBL/GenBank/DDBJ databases">
        <title>The ancient ancestry and fast evolution of plastids.</title>
        <authorList>
            <person name="Moore K.R."/>
            <person name="Magnabosco C."/>
            <person name="Momper L."/>
            <person name="Gold D.A."/>
            <person name="Bosak T."/>
            <person name="Fournier G.P."/>
        </authorList>
    </citation>
    <scope>NUCLEOTIDE SEQUENCE [LARGE SCALE GENOMIC DNA]</scope>
    <source>
        <strain evidence="2 3">CCAP 1448/3</strain>
    </source>
</reference>
<name>A0A2T1BXU2_9CYAN</name>
<reference evidence="2 3" key="1">
    <citation type="submission" date="2018-02" db="EMBL/GenBank/DDBJ databases">
        <authorList>
            <person name="Cohen D.B."/>
            <person name="Kent A.D."/>
        </authorList>
    </citation>
    <scope>NUCLEOTIDE SEQUENCE [LARGE SCALE GENOMIC DNA]</scope>
    <source>
        <strain evidence="2 3">CCAP 1448/3</strain>
    </source>
</reference>
<keyword evidence="1" id="KW-1133">Transmembrane helix</keyword>
<evidence type="ECO:0000313" key="2">
    <source>
        <dbReference type="EMBL" id="PSB00744.1"/>
    </source>
</evidence>
<evidence type="ECO:0000313" key="3">
    <source>
        <dbReference type="Proteomes" id="UP000238762"/>
    </source>
</evidence>
<keyword evidence="1" id="KW-0812">Transmembrane</keyword>
<feature type="transmembrane region" description="Helical" evidence="1">
    <location>
        <begin position="365"/>
        <end position="384"/>
    </location>
</feature>
<accession>A0A2T1BXU2</accession>
<dbReference type="PANTHER" id="PTHR36840:SF1">
    <property type="entry name" value="BLL5714 PROTEIN"/>
    <property type="match status" value="1"/>
</dbReference>
<feature type="transmembrane region" description="Helical" evidence="1">
    <location>
        <begin position="308"/>
        <end position="328"/>
    </location>
</feature>
<protein>
    <submittedName>
        <fullName evidence="2">Low temperature requirement protein A</fullName>
    </submittedName>
</protein>
<dbReference type="AlphaFoldDB" id="A0A2T1BXU2"/>
<dbReference type="PANTHER" id="PTHR36840">
    <property type="entry name" value="BLL5714 PROTEIN"/>
    <property type="match status" value="1"/>
</dbReference>
<feature type="transmembrane region" description="Helical" evidence="1">
    <location>
        <begin position="146"/>
        <end position="163"/>
    </location>
</feature>
<feature type="transmembrane region" description="Helical" evidence="1">
    <location>
        <begin position="272"/>
        <end position="296"/>
    </location>
</feature>
<feature type="transmembrane region" description="Helical" evidence="1">
    <location>
        <begin position="340"/>
        <end position="359"/>
    </location>
</feature>
<feature type="transmembrane region" description="Helical" evidence="1">
    <location>
        <begin position="203"/>
        <end position="223"/>
    </location>
</feature>
<feature type="transmembrane region" description="Helical" evidence="1">
    <location>
        <begin position="113"/>
        <end position="134"/>
    </location>
</feature>
<feature type="transmembrane region" description="Helical" evidence="1">
    <location>
        <begin position="87"/>
        <end position="107"/>
    </location>
</feature>
<dbReference type="Pfam" id="PF06772">
    <property type="entry name" value="LtrA"/>
    <property type="match status" value="1"/>
</dbReference>
<sequence>MKRTILQTTRLRQDSEGDTDRRATWLELFYDLIFVAAIGELAHSLSSHLNFPGLVDFIAFFVPIWWCWIGATFYATRFDNDSVSDRLSIFIQMAIVAAMAVNVHSGLQAAATNFAFCYAAFRGLMVLQYLNAGYCVPVARPLTQRFAVGFGLSVSLWALSIFVPSPWRFVLWGVGLIIDFGTPLIAGQLVTKLPPSVTHIPERVGLFTIIVLGEAIIAVVQGLSKLNLGFISIISAVIGLGLAFSLWWLYFNTADGSPIQAMRQGKKGIGLTWLYIHLPLVMSITAAGAAIQHLIAKGLTEVPTEMERWVFCGATALSLCCLAGIHWLTRTLGTLKFRTILSAYRLGSAVFLLIVAISGQSLSGFMLVVLVAAACGVQVVLDLLTSLWRSHPPLAQ</sequence>
<comment type="caution">
    <text evidence="2">The sequence shown here is derived from an EMBL/GenBank/DDBJ whole genome shotgun (WGS) entry which is preliminary data.</text>
</comment>
<dbReference type="InterPro" id="IPR010640">
    <property type="entry name" value="Low_temperature_requirement_A"/>
</dbReference>
<gene>
    <name evidence="2" type="ORF">C7B64_21925</name>
</gene>
<dbReference type="EMBL" id="PVWJ01000165">
    <property type="protein sequence ID" value="PSB00744.1"/>
    <property type="molecule type" value="Genomic_DNA"/>
</dbReference>
<feature type="transmembrane region" description="Helical" evidence="1">
    <location>
        <begin position="57"/>
        <end position="75"/>
    </location>
</feature>
<dbReference type="Proteomes" id="UP000238762">
    <property type="component" value="Unassembled WGS sequence"/>
</dbReference>
<feature type="transmembrane region" description="Helical" evidence="1">
    <location>
        <begin position="169"/>
        <end position="191"/>
    </location>
</feature>
<evidence type="ECO:0000256" key="1">
    <source>
        <dbReference type="SAM" id="Phobius"/>
    </source>
</evidence>
<dbReference type="RefSeq" id="WP_106291396.1">
    <property type="nucleotide sequence ID" value="NZ_CAWNTC010000206.1"/>
</dbReference>
<feature type="transmembrane region" description="Helical" evidence="1">
    <location>
        <begin position="229"/>
        <end position="251"/>
    </location>
</feature>
<keyword evidence="1" id="KW-0472">Membrane</keyword>
<proteinExistence type="predicted"/>
<feature type="transmembrane region" description="Helical" evidence="1">
    <location>
        <begin position="28"/>
        <end position="45"/>
    </location>
</feature>
<dbReference type="OrthoDB" id="9798526at2"/>
<organism evidence="2 3">
    <name type="scientific">Merismopedia glauca CCAP 1448/3</name>
    <dbReference type="NCBI Taxonomy" id="1296344"/>
    <lineage>
        <taxon>Bacteria</taxon>
        <taxon>Bacillati</taxon>
        <taxon>Cyanobacteriota</taxon>
        <taxon>Cyanophyceae</taxon>
        <taxon>Synechococcales</taxon>
        <taxon>Merismopediaceae</taxon>
        <taxon>Merismopedia</taxon>
    </lineage>
</organism>